<keyword evidence="3" id="KW-1185">Reference proteome</keyword>
<dbReference type="Proteomes" id="UP000604475">
    <property type="component" value="Unassembled WGS sequence"/>
</dbReference>
<feature type="region of interest" description="Disordered" evidence="1">
    <location>
        <begin position="73"/>
        <end position="171"/>
    </location>
</feature>
<proteinExistence type="predicted"/>
<comment type="caution">
    <text evidence="2">The sequence shown here is derived from an EMBL/GenBank/DDBJ whole genome shotgun (WGS) entry which is preliminary data.</text>
</comment>
<sequence>MPCYRCHTRQTDPARGASPWRRAVLGGEQVLVCPSCQRDPSWHEPLDGCAACGSTHLAKALGLVVCRDCGARTDPSRATEPHGATEPGDAEPASTESSPASSTAPAGVLPPGVVIPLPSREPAPGGGADRAGPTPAEHTVPVPTPVGGAADTPARPSGPRPSSGPPLAVGSDLAADVEAALARMFGRGPGRTATSGSPADEADDR</sequence>
<dbReference type="AlphaFoldDB" id="A0A937UW91"/>
<reference evidence="2" key="1">
    <citation type="submission" date="2020-12" db="EMBL/GenBank/DDBJ databases">
        <title>Genomic characterization of non-nitrogen-fixing Frankia strains.</title>
        <authorList>
            <person name="Carlos-Shanley C."/>
            <person name="Guerra T."/>
            <person name="Hahn D."/>
        </authorList>
    </citation>
    <scope>NUCLEOTIDE SEQUENCE</scope>
    <source>
        <strain evidence="2">CN6</strain>
    </source>
</reference>
<accession>A0A937UW91</accession>
<evidence type="ECO:0000313" key="2">
    <source>
        <dbReference type="EMBL" id="MBL7633151.1"/>
    </source>
</evidence>
<organism evidence="2 3">
    <name type="scientific">Frankia nepalensis</name>
    <dbReference type="NCBI Taxonomy" id="1836974"/>
    <lineage>
        <taxon>Bacteria</taxon>
        <taxon>Bacillati</taxon>
        <taxon>Actinomycetota</taxon>
        <taxon>Actinomycetes</taxon>
        <taxon>Frankiales</taxon>
        <taxon>Frankiaceae</taxon>
        <taxon>Frankia</taxon>
    </lineage>
</organism>
<protein>
    <submittedName>
        <fullName evidence="2">Uncharacterized protein</fullName>
    </submittedName>
</protein>
<feature type="compositionally biased region" description="Low complexity" evidence="1">
    <location>
        <begin position="90"/>
        <end position="118"/>
    </location>
</feature>
<gene>
    <name evidence="2" type="ORF">I7412_39565</name>
</gene>
<evidence type="ECO:0000256" key="1">
    <source>
        <dbReference type="SAM" id="MobiDB-lite"/>
    </source>
</evidence>
<name>A0A937UW91_9ACTN</name>
<feature type="region of interest" description="Disordered" evidence="1">
    <location>
        <begin position="184"/>
        <end position="205"/>
    </location>
</feature>
<dbReference type="EMBL" id="JAEACQ010000375">
    <property type="protein sequence ID" value="MBL7633151.1"/>
    <property type="molecule type" value="Genomic_DNA"/>
</dbReference>
<evidence type="ECO:0000313" key="3">
    <source>
        <dbReference type="Proteomes" id="UP000604475"/>
    </source>
</evidence>
<dbReference type="RefSeq" id="WP_203006801.1">
    <property type="nucleotide sequence ID" value="NZ_JADWYU010000371.1"/>
</dbReference>